<dbReference type="RefSeq" id="XP_001219922.1">
    <property type="nucleotide sequence ID" value="XM_001219921.1"/>
</dbReference>
<accession>Q2HGF3</accession>
<evidence type="ECO:0000313" key="4">
    <source>
        <dbReference type="EMBL" id="EAQ92466.1"/>
    </source>
</evidence>
<dbReference type="PANTHER" id="PTHR35395:SF1">
    <property type="entry name" value="DUF6536 DOMAIN-CONTAINING PROTEIN"/>
    <property type="match status" value="1"/>
</dbReference>
<proteinExistence type="predicted"/>
<evidence type="ECO:0000313" key="5">
    <source>
        <dbReference type="Proteomes" id="UP000001056"/>
    </source>
</evidence>
<evidence type="ECO:0000256" key="1">
    <source>
        <dbReference type="SAM" id="MobiDB-lite"/>
    </source>
</evidence>
<dbReference type="eggNOG" id="ENOG502RYAY">
    <property type="taxonomic scope" value="Eukaryota"/>
</dbReference>
<feature type="region of interest" description="Disordered" evidence="1">
    <location>
        <begin position="35"/>
        <end position="71"/>
    </location>
</feature>
<feature type="domain" description="DUF6536" evidence="3">
    <location>
        <begin position="199"/>
        <end position="292"/>
    </location>
</feature>
<reference evidence="5" key="1">
    <citation type="journal article" date="2015" name="Genome Announc.">
        <title>Draft genome sequence of the cellulolytic fungus Chaetomium globosum.</title>
        <authorList>
            <person name="Cuomo C.A."/>
            <person name="Untereiner W.A."/>
            <person name="Ma L.-J."/>
            <person name="Grabherr M."/>
            <person name="Birren B.W."/>
        </authorList>
    </citation>
    <scope>NUCLEOTIDE SEQUENCE [LARGE SCALE GENOMIC DNA]</scope>
    <source>
        <strain evidence="5">ATCC 6205 / CBS 148.51 / DSM 1962 / NBRC 6347 / NRRL 1970</strain>
    </source>
</reference>
<keyword evidence="2" id="KW-0812">Transmembrane</keyword>
<feature type="transmembrane region" description="Helical" evidence="2">
    <location>
        <begin position="588"/>
        <end position="607"/>
    </location>
</feature>
<dbReference type="Pfam" id="PF20163">
    <property type="entry name" value="DUF6536"/>
    <property type="match status" value="1"/>
</dbReference>
<name>Q2HGF3_CHAGB</name>
<dbReference type="HOGENOM" id="CLU_010112_3_0_1"/>
<keyword evidence="2" id="KW-1133">Transmembrane helix</keyword>
<organism evidence="4 5">
    <name type="scientific">Chaetomium globosum (strain ATCC 6205 / CBS 148.51 / DSM 1962 / NBRC 6347 / NRRL 1970)</name>
    <name type="common">Soil fungus</name>
    <dbReference type="NCBI Taxonomy" id="306901"/>
    <lineage>
        <taxon>Eukaryota</taxon>
        <taxon>Fungi</taxon>
        <taxon>Dikarya</taxon>
        <taxon>Ascomycota</taxon>
        <taxon>Pezizomycotina</taxon>
        <taxon>Sordariomycetes</taxon>
        <taxon>Sordariomycetidae</taxon>
        <taxon>Sordariales</taxon>
        <taxon>Chaetomiaceae</taxon>
        <taxon>Chaetomium</taxon>
    </lineage>
</organism>
<keyword evidence="5" id="KW-1185">Reference proteome</keyword>
<dbReference type="AlphaFoldDB" id="Q2HGF3"/>
<keyword evidence="2" id="KW-0472">Membrane</keyword>
<feature type="transmembrane region" description="Helical" evidence="2">
    <location>
        <begin position="201"/>
        <end position="225"/>
    </location>
</feature>
<dbReference type="STRING" id="306901.Q2HGF3"/>
<dbReference type="InterPro" id="IPR046623">
    <property type="entry name" value="DUF6536"/>
</dbReference>
<evidence type="ECO:0000259" key="3">
    <source>
        <dbReference type="Pfam" id="PF20163"/>
    </source>
</evidence>
<feature type="transmembrane region" description="Helical" evidence="2">
    <location>
        <begin position="538"/>
        <end position="558"/>
    </location>
</feature>
<protein>
    <recommendedName>
        <fullName evidence="3">DUF6536 domain-containing protein</fullName>
    </recommendedName>
</protein>
<dbReference type="Proteomes" id="UP000001056">
    <property type="component" value="Unassembled WGS sequence"/>
</dbReference>
<sequence length="763" mass="79632">METVIPPRDHGPSTYRYTWDENGEVTQVASPIVSIFPPHQPHHHHHQQQQQQQQHQQPPPPPPQPRQRCMTSPAARLPHNTMASSWWSRNGGVHCIGRRWRIFLRGFSLVRGGGGGGGGFEVGSGPRPRSGSGDGLGWVGAELGRVDSREGVPVGVGEEQRFFLGEGVRGVGEKGDVGGGGVGGGDGRGGWRAWRGGGWRAGVAMIVLATLVILITGFVCLVVAISGVNAGAGGSAVFEGSCGSAAAVDWGLHAVVNVFVVVLVGGANYAFQVLSSPTREEVEAVHQRGGWVGYWDPVVAESSAYRGWPRVASRCASSDGGLYANNTAPDYKAAIVSEALLRGAAFSSDISNDSTGFSRPDLLAIQQQAVRGELIRLPTPTCIDQFSGAFETEYSAVLLVSNLDTLSLTQKSGGIVTNPISGLAPERSSILYCLAQPAPAPTCEVNLNAPLLGTVALLNSIALVATAALLFKRPSSFRPLATLGDAIASFLEDPDPTTQGACLLSKTDIWRGRWPLEAAKYWVPQTHYWFRSVSLPRWMGAFLLWVICTSLTAAGIGYSTSLSPSNQLTPFGTTSAHALLSLPPATPAAAAAVLASLPQLLLAFLYLTTNALLTTYHLSHESSLFATGPARPLRVSASSARAVGAQSTSLHLTLPRALSGLLMAFFAGLAFVLRQSCFAVAVRLVDVPVSRNALPADSDDGDGAGGSVAGWSWVEWGGVVGAACCAGGARAWRAGVGAASCAAGGAGQWGDAGESDGVAGWVV</sequence>
<gene>
    <name evidence="4" type="ORF">CHGG_00701</name>
</gene>
<dbReference type="OrthoDB" id="5429634at2759"/>
<dbReference type="InParanoid" id="Q2HGF3"/>
<dbReference type="GeneID" id="4386680"/>
<evidence type="ECO:0000256" key="2">
    <source>
        <dbReference type="SAM" id="Phobius"/>
    </source>
</evidence>
<dbReference type="VEuPathDB" id="FungiDB:CHGG_00701"/>
<dbReference type="PANTHER" id="PTHR35395">
    <property type="entry name" value="DUF6536 DOMAIN-CONTAINING PROTEIN"/>
    <property type="match status" value="1"/>
</dbReference>
<dbReference type="EMBL" id="CH408029">
    <property type="protein sequence ID" value="EAQ92466.1"/>
    <property type="molecule type" value="Genomic_DNA"/>
</dbReference>